<reference evidence="1 2" key="1">
    <citation type="submission" date="2024-09" db="EMBL/GenBank/DDBJ databases">
        <authorList>
            <person name="Sun Q."/>
            <person name="Mori K."/>
        </authorList>
    </citation>
    <scope>NUCLEOTIDE SEQUENCE [LARGE SCALE GENOMIC DNA]</scope>
    <source>
        <strain evidence="1 2">JCM 4414</strain>
    </source>
</reference>
<keyword evidence="2" id="KW-1185">Reference proteome</keyword>
<evidence type="ECO:0000313" key="1">
    <source>
        <dbReference type="EMBL" id="MFB9558663.1"/>
    </source>
</evidence>
<protein>
    <submittedName>
        <fullName evidence="1">Uncharacterized protein</fullName>
    </submittedName>
</protein>
<evidence type="ECO:0000313" key="2">
    <source>
        <dbReference type="Proteomes" id="UP001589716"/>
    </source>
</evidence>
<dbReference type="RefSeq" id="WP_382746293.1">
    <property type="nucleotide sequence ID" value="NZ_JBHMCT010000058.1"/>
</dbReference>
<dbReference type="Proteomes" id="UP001589716">
    <property type="component" value="Unassembled WGS sequence"/>
</dbReference>
<gene>
    <name evidence="1" type="ORF">ACFFTP_31345</name>
</gene>
<dbReference type="EMBL" id="JBHMCT010000058">
    <property type="protein sequence ID" value="MFB9558663.1"/>
    <property type="molecule type" value="Genomic_DNA"/>
</dbReference>
<organism evidence="1 2">
    <name type="scientific">Streptomyces roseoviridis</name>
    <dbReference type="NCBI Taxonomy" id="67361"/>
    <lineage>
        <taxon>Bacteria</taxon>
        <taxon>Bacillati</taxon>
        <taxon>Actinomycetota</taxon>
        <taxon>Actinomycetes</taxon>
        <taxon>Kitasatosporales</taxon>
        <taxon>Streptomycetaceae</taxon>
        <taxon>Streptomyces</taxon>
    </lineage>
</organism>
<sequence length="264" mass="28857">MTDVLTAKERGDMAEAMLPTAAHLVTLVHGDGGPSDVQDVLGKLSPLQKDALLVVLAGLVNPDQPMSAALGWLDFDETGRTVVPPWGEQTRVRDLAPGPVLDEDDNEHVDEVAVRKYAEGVRVMVTPRERLEAVRLCVARGMNYPDIDAMQGLTRGSTSTFISRTRRAYALRGEEFPELVRPHGPRGLTNEQAREIRETYALGGVTDLELAMRFGVTRNVVTHVLTGDTYTDAGGPIRPKRTQNKPGTATRKIWAVSPHFARAS</sequence>
<name>A0ABV5QYT5_9ACTN</name>
<comment type="caution">
    <text evidence="1">The sequence shown here is derived from an EMBL/GenBank/DDBJ whole genome shotgun (WGS) entry which is preliminary data.</text>
</comment>
<accession>A0ABV5QYT5</accession>
<proteinExistence type="predicted"/>